<dbReference type="GO" id="GO:0010288">
    <property type="term" value="P:response to lead ion"/>
    <property type="evidence" value="ECO:0007669"/>
    <property type="project" value="TreeGrafter"/>
</dbReference>
<dbReference type="InterPro" id="IPR011991">
    <property type="entry name" value="ArsR-like_HTH"/>
</dbReference>
<dbReference type="PANTHER" id="PTHR39168:SF1">
    <property type="entry name" value="TRANSCRIPTIONAL REGULATORY PROTEIN"/>
    <property type="match status" value="1"/>
</dbReference>
<sequence length="234" mass="24733">MDANIASPAALIGDPVRAAMLQALQDGRAQPAGALAWAAGVSAQAASNHLSKLVEGGLLSVEREGRHRYYRLASAEVAHAIEALSAIAKPVRSLEVPRSPKARALREARCCYGHLAGRLGVRVADALVERGLLTPADDKLYAIPDQGRAWFGELGIEVAALASPRGVARRCLDWTERRHHLAGPLGVKLLAAMSQRGWLALETKGRAVRLTPDGAAALRDLLGVSLDDDGRVAA</sequence>
<dbReference type="NCBIfam" id="NF033788">
    <property type="entry name" value="HTH_metalloreg"/>
    <property type="match status" value="1"/>
</dbReference>
<dbReference type="Proteomes" id="UP000234479">
    <property type="component" value="Unassembled WGS sequence"/>
</dbReference>
<dbReference type="SUPFAM" id="SSF46785">
    <property type="entry name" value="Winged helix' DNA-binding domain"/>
    <property type="match status" value="1"/>
</dbReference>
<gene>
    <name evidence="2" type="ORF">SGCZBJ_07735</name>
</gene>
<evidence type="ECO:0000313" key="3">
    <source>
        <dbReference type="Proteomes" id="UP000234479"/>
    </source>
</evidence>
<accession>A0A2N5DMK7</accession>
<dbReference type="SMART" id="SM00418">
    <property type="entry name" value="HTH_ARSR"/>
    <property type="match status" value="1"/>
</dbReference>
<dbReference type="CDD" id="cd00090">
    <property type="entry name" value="HTH_ARSR"/>
    <property type="match status" value="1"/>
</dbReference>
<proteinExistence type="predicted"/>
<dbReference type="GO" id="GO:0003677">
    <property type="term" value="F:DNA binding"/>
    <property type="evidence" value="ECO:0007669"/>
    <property type="project" value="TreeGrafter"/>
</dbReference>
<dbReference type="Gene3D" id="1.10.10.10">
    <property type="entry name" value="Winged helix-like DNA-binding domain superfamily/Winged helix DNA-binding domain"/>
    <property type="match status" value="1"/>
</dbReference>
<dbReference type="InterPro" id="IPR036388">
    <property type="entry name" value="WH-like_DNA-bd_sf"/>
</dbReference>
<evidence type="ECO:0000259" key="1">
    <source>
        <dbReference type="PROSITE" id="PS50987"/>
    </source>
</evidence>
<dbReference type="GO" id="GO:0032791">
    <property type="term" value="F:lead ion binding"/>
    <property type="evidence" value="ECO:0007669"/>
    <property type="project" value="TreeGrafter"/>
</dbReference>
<dbReference type="AlphaFoldDB" id="A0A2N5DMK7"/>
<reference evidence="2 3" key="1">
    <citation type="submission" date="2017-12" db="EMBL/GenBank/DDBJ databases">
        <title>The genome sequence of Caulobacter sp. 410.</title>
        <authorList>
            <person name="Gao J."/>
            <person name="Mao X."/>
            <person name="Sun J."/>
        </authorList>
    </citation>
    <scope>NUCLEOTIDE SEQUENCE [LARGE SCALE GENOMIC DNA]</scope>
    <source>
        <strain evidence="2 3">410</strain>
    </source>
</reference>
<protein>
    <submittedName>
        <fullName evidence="2">Transcriptional regulator</fullName>
    </submittedName>
</protein>
<evidence type="ECO:0000313" key="2">
    <source>
        <dbReference type="EMBL" id="PLR27281.1"/>
    </source>
</evidence>
<dbReference type="Pfam" id="PF12840">
    <property type="entry name" value="HTH_20"/>
    <property type="match status" value="1"/>
</dbReference>
<dbReference type="PANTHER" id="PTHR39168">
    <property type="entry name" value="TRANSCRIPTIONAL REGULATOR-RELATED"/>
    <property type="match status" value="1"/>
</dbReference>
<dbReference type="GO" id="GO:0003700">
    <property type="term" value="F:DNA-binding transcription factor activity"/>
    <property type="evidence" value="ECO:0007669"/>
    <property type="project" value="InterPro"/>
</dbReference>
<dbReference type="RefSeq" id="WP_101717450.1">
    <property type="nucleotide sequence ID" value="NZ_PJRS01000016.1"/>
</dbReference>
<dbReference type="OrthoDB" id="9797716at2"/>
<dbReference type="PROSITE" id="PS50987">
    <property type="entry name" value="HTH_ARSR_2"/>
    <property type="match status" value="1"/>
</dbReference>
<dbReference type="PRINTS" id="PR00778">
    <property type="entry name" value="HTHARSR"/>
</dbReference>
<dbReference type="GO" id="GO:0097063">
    <property type="term" value="F:cadmium ion sensor activity"/>
    <property type="evidence" value="ECO:0007669"/>
    <property type="project" value="TreeGrafter"/>
</dbReference>
<feature type="domain" description="HTH arsR-type" evidence="1">
    <location>
        <begin position="1"/>
        <end position="92"/>
    </location>
</feature>
<dbReference type="InterPro" id="IPR001845">
    <property type="entry name" value="HTH_ArsR_DNA-bd_dom"/>
</dbReference>
<keyword evidence="3" id="KW-1185">Reference proteome</keyword>
<dbReference type="GO" id="GO:0046686">
    <property type="term" value="P:response to cadmium ion"/>
    <property type="evidence" value="ECO:0007669"/>
    <property type="project" value="TreeGrafter"/>
</dbReference>
<name>A0A2N5DMK7_9CAUL</name>
<dbReference type="InterPro" id="IPR052543">
    <property type="entry name" value="HTH_Metal-responsive_Reg"/>
</dbReference>
<organism evidence="2 3">
    <name type="scientific">Caulobacter zeae</name>
    <dbReference type="NCBI Taxonomy" id="2055137"/>
    <lineage>
        <taxon>Bacteria</taxon>
        <taxon>Pseudomonadati</taxon>
        <taxon>Pseudomonadota</taxon>
        <taxon>Alphaproteobacteria</taxon>
        <taxon>Caulobacterales</taxon>
        <taxon>Caulobacteraceae</taxon>
        <taxon>Caulobacter</taxon>
    </lineage>
</organism>
<dbReference type="InterPro" id="IPR036390">
    <property type="entry name" value="WH_DNA-bd_sf"/>
</dbReference>
<dbReference type="EMBL" id="PJRS01000016">
    <property type="protein sequence ID" value="PLR27281.1"/>
    <property type="molecule type" value="Genomic_DNA"/>
</dbReference>
<comment type="caution">
    <text evidence="2">The sequence shown here is derived from an EMBL/GenBank/DDBJ whole genome shotgun (WGS) entry which is preliminary data.</text>
</comment>